<comment type="similarity">
    <text evidence="2">Belongs to the CD36 family.</text>
</comment>
<reference evidence="9" key="1">
    <citation type="journal article" date="2023" name="Insect Mol. Biol.">
        <title>Genome sequencing provides insights into the evolution of gene families encoding plant cell wall-degrading enzymes in longhorned beetles.</title>
        <authorList>
            <person name="Shin N.R."/>
            <person name="Okamura Y."/>
            <person name="Kirsch R."/>
            <person name="Pauchet Y."/>
        </authorList>
    </citation>
    <scope>NUCLEOTIDE SEQUENCE</scope>
    <source>
        <strain evidence="9">MMC_N1</strain>
    </source>
</reference>
<evidence type="ECO:0000313" key="9">
    <source>
        <dbReference type="EMBL" id="KAJ8978291.1"/>
    </source>
</evidence>
<evidence type="ECO:0000256" key="6">
    <source>
        <dbReference type="ARBA" id="ARBA00023136"/>
    </source>
</evidence>
<dbReference type="Pfam" id="PF01130">
    <property type="entry name" value="CD36"/>
    <property type="match status" value="1"/>
</dbReference>
<keyword evidence="4 8" id="KW-0812">Transmembrane</keyword>
<keyword evidence="10" id="KW-1185">Reference proteome</keyword>
<sequence length="272" mass="30829">MTTIQLVIELGNFIILTVKIVLGTYDVITTINAVLFVSYKTRNMNYLTKKMISLGLSSISSLYVTKTAGEILFDGYEEPILSTLSWLPIPDVSDRFGIFYGKNGTIGTDGIFSMSFLNDDYFGSLLTWNYKTRTDFYEGHCNDIKGSAGEFYPLNRKRDRLVLYSSELCKYAELEYTEDVTIKGVRAYKFSADNIFDNGTTRPENACFCKGECIPSGVFNVSACRSNSPTFLSFPHFYGADPYYLNTIEGMKPDKKKHEFYITVEPILHIMT</sequence>
<keyword evidence="5 8" id="KW-1133">Transmembrane helix</keyword>
<evidence type="ECO:0000256" key="1">
    <source>
        <dbReference type="ARBA" id="ARBA00004236"/>
    </source>
</evidence>
<gene>
    <name evidence="9" type="ORF">NQ317_012662</name>
</gene>
<organism evidence="9 10">
    <name type="scientific">Molorchus minor</name>
    <dbReference type="NCBI Taxonomy" id="1323400"/>
    <lineage>
        <taxon>Eukaryota</taxon>
        <taxon>Metazoa</taxon>
        <taxon>Ecdysozoa</taxon>
        <taxon>Arthropoda</taxon>
        <taxon>Hexapoda</taxon>
        <taxon>Insecta</taxon>
        <taxon>Pterygota</taxon>
        <taxon>Neoptera</taxon>
        <taxon>Endopterygota</taxon>
        <taxon>Coleoptera</taxon>
        <taxon>Polyphaga</taxon>
        <taxon>Cucujiformia</taxon>
        <taxon>Chrysomeloidea</taxon>
        <taxon>Cerambycidae</taxon>
        <taxon>Lamiinae</taxon>
        <taxon>Monochamini</taxon>
        <taxon>Molorchus</taxon>
    </lineage>
</organism>
<evidence type="ECO:0000313" key="10">
    <source>
        <dbReference type="Proteomes" id="UP001162164"/>
    </source>
</evidence>
<proteinExistence type="inferred from homology"/>
<dbReference type="InterPro" id="IPR002159">
    <property type="entry name" value="CD36_fam"/>
</dbReference>
<comment type="subcellular location">
    <subcellularLocation>
        <location evidence="1">Cell membrane</location>
    </subcellularLocation>
</comment>
<accession>A0ABQ9JJ96</accession>
<dbReference type="PANTHER" id="PTHR11923">
    <property type="entry name" value="SCAVENGER RECEPTOR CLASS B TYPE-1 SR-B1"/>
    <property type="match status" value="1"/>
</dbReference>
<evidence type="ECO:0000256" key="8">
    <source>
        <dbReference type="SAM" id="Phobius"/>
    </source>
</evidence>
<evidence type="ECO:0000256" key="5">
    <source>
        <dbReference type="ARBA" id="ARBA00022989"/>
    </source>
</evidence>
<keyword evidence="3" id="KW-1003">Cell membrane</keyword>
<keyword evidence="6 8" id="KW-0472">Membrane</keyword>
<name>A0ABQ9JJ96_9CUCU</name>
<evidence type="ECO:0000256" key="7">
    <source>
        <dbReference type="ARBA" id="ARBA00023180"/>
    </source>
</evidence>
<evidence type="ECO:0000256" key="2">
    <source>
        <dbReference type="ARBA" id="ARBA00010532"/>
    </source>
</evidence>
<feature type="transmembrane region" description="Helical" evidence="8">
    <location>
        <begin position="20"/>
        <end position="39"/>
    </location>
</feature>
<dbReference type="PRINTS" id="PR01609">
    <property type="entry name" value="CD36FAMILY"/>
</dbReference>
<dbReference type="Proteomes" id="UP001162164">
    <property type="component" value="Unassembled WGS sequence"/>
</dbReference>
<dbReference type="PANTHER" id="PTHR11923:SF93">
    <property type="entry name" value="GH07959P-RELATED"/>
    <property type="match status" value="1"/>
</dbReference>
<comment type="caution">
    <text evidence="9">The sequence shown here is derived from an EMBL/GenBank/DDBJ whole genome shotgun (WGS) entry which is preliminary data.</text>
</comment>
<dbReference type="EMBL" id="JAPWTJ010000455">
    <property type="protein sequence ID" value="KAJ8978291.1"/>
    <property type="molecule type" value="Genomic_DNA"/>
</dbReference>
<evidence type="ECO:0000256" key="4">
    <source>
        <dbReference type="ARBA" id="ARBA00022692"/>
    </source>
</evidence>
<evidence type="ECO:0000256" key="3">
    <source>
        <dbReference type="ARBA" id="ARBA00022475"/>
    </source>
</evidence>
<keyword evidence="7" id="KW-0325">Glycoprotein</keyword>
<protein>
    <submittedName>
        <fullName evidence="9">Uncharacterized protein</fullName>
    </submittedName>
</protein>